<protein>
    <submittedName>
        <fullName evidence="1">Uncharacterized protein</fullName>
    </submittedName>
</protein>
<accession>A0AB39CDN3</accession>
<dbReference type="EMBL" id="PQ015379">
    <property type="protein sequence ID" value="XDJ14979.1"/>
    <property type="molecule type" value="Genomic_DNA"/>
</dbReference>
<reference evidence="1" key="1">
    <citation type="submission" date="2024-07" db="EMBL/GenBank/DDBJ databases">
        <authorList>
            <person name="Bringhurst R.M."/>
            <person name="Homer T.E."/>
        </authorList>
    </citation>
    <scope>NUCLEOTIDE SEQUENCE</scope>
</reference>
<sequence>MNLVAVVHWVKRLSVKARTHAEERREKIRSGAPRGTRETDKVLRGCVDCGTSVHAMVFMVEDAVWLGAGLNKKQFCCEDCLSARLQRPLTINDYTKSIINLSLLRGYEMGLRAKSQEAKQHGSTD</sequence>
<proteinExistence type="predicted"/>
<organism evidence="1">
    <name type="scientific">Pseudomonas phage HRDY3</name>
    <dbReference type="NCBI Taxonomy" id="3236930"/>
    <lineage>
        <taxon>Viruses</taxon>
    </lineage>
</organism>
<name>A0AB39CDN3_9VIRU</name>
<evidence type="ECO:0000313" key="1">
    <source>
        <dbReference type="EMBL" id="XDJ14979.1"/>
    </source>
</evidence>